<comment type="subcellular location">
    <subcellularLocation>
        <location evidence="1">Membrane</location>
        <topology evidence="1">Multi-pass membrane protein</topology>
    </subcellularLocation>
</comment>
<dbReference type="EMBL" id="JAODUO010001334">
    <property type="protein sequence ID" value="KAK2166133.1"/>
    <property type="molecule type" value="Genomic_DNA"/>
</dbReference>
<feature type="transmembrane region" description="Helical" evidence="7">
    <location>
        <begin position="95"/>
        <end position="126"/>
    </location>
</feature>
<keyword evidence="8" id="KW-0732">Signal</keyword>
<accession>A0AAD9NF04</accession>
<dbReference type="Pfam" id="PF05478">
    <property type="entry name" value="Prominin"/>
    <property type="match status" value="1"/>
</dbReference>
<dbReference type="PANTHER" id="PTHR22730">
    <property type="entry name" value="PROMININ PROM PROTEIN"/>
    <property type="match status" value="1"/>
</dbReference>
<reference evidence="9" key="1">
    <citation type="journal article" date="2023" name="Mol. Biol. Evol.">
        <title>Third-Generation Sequencing Reveals the Adaptive Role of the Epigenome in Three Deep-Sea Polychaetes.</title>
        <authorList>
            <person name="Perez M."/>
            <person name="Aroh O."/>
            <person name="Sun Y."/>
            <person name="Lan Y."/>
            <person name="Juniper S.K."/>
            <person name="Young C.R."/>
            <person name="Angers B."/>
            <person name="Qian P.Y."/>
        </authorList>
    </citation>
    <scope>NUCLEOTIDE SEQUENCE</scope>
    <source>
        <strain evidence="9">R07B-5</strain>
    </source>
</reference>
<protein>
    <submittedName>
        <fullName evidence="9">Uncharacterized protein</fullName>
    </submittedName>
</protein>
<evidence type="ECO:0000256" key="7">
    <source>
        <dbReference type="SAM" id="Phobius"/>
    </source>
</evidence>
<evidence type="ECO:0000256" key="3">
    <source>
        <dbReference type="ARBA" id="ARBA00022692"/>
    </source>
</evidence>
<evidence type="ECO:0000256" key="4">
    <source>
        <dbReference type="ARBA" id="ARBA00022989"/>
    </source>
</evidence>
<evidence type="ECO:0000256" key="2">
    <source>
        <dbReference type="ARBA" id="ARBA00006058"/>
    </source>
</evidence>
<evidence type="ECO:0000256" key="1">
    <source>
        <dbReference type="ARBA" id="ARBA00004141"/>
    </source>
</evidence>
<dbReference type="InterPro" id="IPR008795">
    <property type="entry name" value="Prominin"/>
</dbReference>
<gene>
    <name evidence="9" type="ORF">NP493_1327g00001</name>
</gene>
<dbReference type="AlphaFoldDB" id="A0AAD9NF04"/>
<name>A0AAD9NF04_RIDPI</name>
<organism evidence="9 10">
    <name type="scientific">Ridgeia piscesae</name>
    <name type="common">Tubeworm</name>
    <dbReference type="NCBI Taxonomy" id="27915"/>
    <lineage>
        <taxon>Eukaryota</taxon>
        <taxon>Metazoa</taxon>
        <taxon>Spiralia</taxon>
        <taxon>Lophotrochozoa</taxon>
        <taxon>Annelida</taxon>
        <taxon>Polychaeta</taxon>
        <taxon>Sedentaria</taxon>
        <taxon>Canalipalpata</taxon>
        <taxon>Sabellida</taxon>
        <taxon>Siboglinidae</taxon>
        <taxon>Ridgeia</taxon>
    </lineage>
</organism>
<keyword evidence="5 7" id="KW-0472">Membrane</keyword>
<keyword evidence="6" id="KW-0325">Glycoprotein</keyword>
<keyword evidence="3 7" id="KW-0812">Transmembrane</keyword>
<comment type="similarity">
    <text evidence="2">Belongs to the prominin family.</text>
</comment>
<dbReference type="Proteomes" id="UP001209878">
    <property type="component" value="Unassembled WGS sequence"/>
</dbReference>
<evidence type="ECO:0000313" key="9">
    <source>
        <dbReference type="EMBL" id="KAK2166133.1"/>
    </source>
</evidence>
<keyword evidence="10" id="KW-1185">Reference proteome</keyword>
<evidence type="ECO:0000256" key="8">
    <source>
        <dbReference type="SAM" id="SignalP"/>
    </source>
</evidence>
<evidence type="ECO:0000256" key="5">
    <source>
        <dbReference type="ARBA" id="ARBA00023136"/>
    </source>
</evidence>
<dbReference type="GO" id="GO:0016020">
    <property type="term" value="C:membrane"/>
    <property type="evidence" value="ECO:0007669"/>
    <property type="project" value="UniProtKB-SubCell"/>
</dbReference>
<dbReference type="PANTHER" id="PTHR22730:SF1">
    <property type="entry name" value="PROMININ-LIKE PROTEIN"/>
    <property type="match status" value="1"/>
</dbReference>
<feature type="signal peptide" evidence="8">
    <location>
        <begin position="1"/>
        <end position="21"/>
    </location>
</feature>
<proteinExistence type="inferred from homology"/>
<comment type="caution">
    <text evidence="9">The sequence shown here is derived from an EMBL/GenBank/DDBJ whole genome shotgun (WGS) entry which is preliminary data.</text>
</comment>
<evidence type="ECO:0000313" key="10">
    <source>
        <dbReference type="Proteomes" id="UP001209878"/>
    </source>
</evidence>
<sequence>MGTMNLAVVCALVVLAASCLADGATCNETTPSGDKGLGGLYSMTRGFIDMVVKKSFITALTEEAEMLNVTSAFHYHPQLSQAKGFDWQSVLKNTLLGYAICIAIGVIFILVMPLVGCCFCCCRVCGNCGGKPREARKGSDMGSVVCIFLNNAMIHDQTSDGAIIDTAVVNLNCTERYIKDVITVDNVTEKLDTVVNVNPSSLLAKIEEGREAMDNITSDISKETDSATLEVEKQISKTTREEIVSQVDNSTEEIEKIVNFDKFRGQMNDQKDTVDQYGNYM</sequence>
<evidence type="ECO:0000256" key="6">
    <source>
        <dbReference type="ARBA" id="ARBA00023180"/>
    </source>
</evidence>
<keyword evidence="4 7" id="KW-1133">Transmembrane helix</keyword>
<feature type="chain" id="PRO_5042031667" evidence="8">
    <location>
        <begin position="22"/>
        <end position="281"/>
    </location>
</feature>